<dbReference type="InterPro" id="IPR036236">
    <property type="entry name" value="Znf_C2H2_sf"/>
</dbReference>
<comment type="similarity">
    <text evidence="2">Belongs to the krueppel C2H2-type zinc-finger protein family.</text>
</comment>
<dbReference type="Proteomes" id="UP000887566">
    <property type="component" value="Unplaced"/>
</dbReference>
<keyword evidence="10" id="KW-0539">Nucleus</keyword>
<keyword evidence="6" id="KW-0862">Zinc</keyword>
<feature type="domain" description="C2H2-type" evidence="13">
    <location>
        <begin position="320"/>
        <end position="347"/>
    </location>
</feature>
<evidence type="ECO:0000256" key="5">
    <source>
        <dbReference type="ARBA" id="ARBA00022771"/>
    </source>
</evidence>
<evidence type="ECO:0000256" key="11">
    <source>
        <dbReference type="PROSITE-ProRule" id="PRU00042"/>
    </source>
</evidence>
<evidence type="ECO:0000259" key="13">
    <source>
        <dbReference type="PROSITE" id="PS50157"/>
    </source>
</evidence>
<dbReference type="PANTHER" id="PTHR24379">
    <property type="entry name" value="KRAB AND ZINC FINGER DOMAIN-CONTAINING"/>
    <property type="match status" value="1"/>
</dbReference>
<protein>
    <submittedName>
        <fullName evidence="15">C2H2-type domain-containing protein</fullName>
    </submittedName>
</protein>
<dbReference type="WBParaSite" id="PSAMB.scaffold3666size17354.g22198.t1">
    <property type="protein sequence ID" value="PSAMB.scaffold3666size17354.g22198.t1"/>
    <property type="gene ID" value="PSAMB.scaffold3666size17354.g22198"/>
</dbReference>
<organism evidence="14 15">
    <name type="scientific">Plectus sambesii</name>
    <dbReference type="NCBI Taxonomy" id="2011161"/>
    <lineage>
        <taxon>Eukaryota</taxon>
        <taxon>Metazoa</taxon>
        <taxon>Ecdysozoa</taxon>
        <taxon>Nematoda</taxon>
        <taxon>Chromadorea</taxon>
        <taxon>Plectida</taxon>
        <taxon>Plectina</taxon>
        <taxon>Plectoidea</taxon>
        <taxon>Plectidae</taxon>
        <taxon>Plectus</taxon>
    </lineage>
</organism>
<evidence type="ECO:0000256" key="1">
    <source>
        <dbReference type="ARBA" id="ARBA00004123"/>
    </source>
</evidence>
<evidence type="ECO:0000256" key="10">
    <source>
        <dbReference type="ARBA" id="ARBA00023242"/>
    </source>
</evidence>
<feature type="domain" description="C2H2-type" evidence="13">
    <location>
        <begin position="197"/>
        <end position="224"/>
    </location>
</feature>
<dbReference type="GO" id="GO:0000981">
    <property type="term" value="F:DNA-binding transcription factor activity, RNA polymerase II-specific"/>
    <property type="evidence" value="ECO:0007669"/>
    <property type="project" value="TreeGrafter"/>
</dbReference>
<evidence type="ECO:0000256" key="2">
    <source>
        <dbReference type="ARBA" id="ARBA00006991"/>
    </source>
</evidence>
<evidence type="ECO:0000256" key="9">
    <source>
        <dbReference type="ARBA" id="ARBA00023163"/>
    </source>
</evidence>
<feature type="domain" description="C2H2-type" evidence="13">
    <location>
        <begin position="348"/>
        <end position="376"/>
    </location>
</feature>
<name>A0A914WAA1_9BILA</name>
<dbReference type="PROSITE" id="PS00028">
    <property type="entry name" value="ZINC_FINGER_C2H2_1"/>
    <property type="match status" value="6"/>
</dbReference>
<evidence type="ECO:0000256" key="8">
    <source>
        <dbReference type="ARBA" id="ARBA00023125"/>
    </source>
</evidence>
<dbReference type="AlphaFoldDB" id="A0A914WAA1"/>
<evidence type="ECO:0000256" key="6">
    <source>
        <dbReference type="ARBA" id="ARBA00022833"/>
    </source>
</evidence>
<dbReference type="GO" id="GO:0008270">
    <property type="term" value="F:zinc ion binding"/>
    <property type="evidence" value="ECO:0007669"/>
    <property type="project" value="UniProtKB-KW"/>
</dbReference>
<feature type="domain" description="C2H2-type" evidence="13">
    <location>
        <begin position="225"/>
        <end position="252"/>
    </location>
</feature>
<keyword evidence="8" id="KW-0238">DNA-binding</keyword>
<dbReference type="Gene3D" id="3.30.160.60">
    <property type="entry name" value="Classic Zinc Finger"/>
    <property type="match status" value="6"/>
</dbReference>
<dbReference type="FunFam" id="3.30.160.60:FF:000110">
    <property type="entry name" value="Zinc finger protein-like"/>
    <property type="match status" value="1"/>
</dbReference>
<reference evidence="15" key="1">
    <citation type="submission" date="2022-11" db="UniProtKB">
        <authorList>
            <consortium name="WormBaseParasite"/>
        </authorList>
    </citation>
    <scope>IDENTIFICATION</scope>
</reference>
<dbReference type="InterPro" id="IPR013087">
    <property type="entry name" value="Znf_C2H2_type"/>
</dbReference>
<dbReference type="FunFam" id="3.30.160.60:FF:001480">
    <property type="entry name" value="Si:cabz01071911.3"/>
    <property type="match status" value="1"/>
</dbReference>
<keyword evidence="7" id="KW-0805">Transcription regulation</keyword>
<dbReference type="GO" id="GO:0000977">
    <property type="term" value="F:RNA polymerase II transcription regulatory region sequence-specific DNA binding"/>
    <property type="evidence" value="ECO:0007669"/>
    <property type="project" value="TreeGrafter"/>
</dbReference>
<evidence type="ECO:0000256" key="3">
    <source>
        <dbReference type="ARBA" id="ARBA00022723"/>
    </source>
</evidence>
<dbReference type="PROSITE" id="PS50157">
    <property type="entry name" value="ZINC_FINGER_C2H2_2"/>
    <property type="match status" value="6"/>
</dbReference>
<dbReference type="FunFam" id="3.30.160.60:FF:000624">
    <property type="entry name" value="zinc finger protein 697"/>
    <property type="match status" value="1"/>
</dbReference>
<sequence>MSTSNTDEELGQVLDEEEDIIEQEGEPAKSHLFHDKVNVAQVRNASSDQAGAMGVIEGARSSGSAAVESTSDANLLPPTLMPIQGETEPPPKDSEPEPGHGARPLTHLTIMVGAKKLRLKLVPAPPKPPPKILRPTKLSMSASMINEDSDDESPGLGEMSGSMFNENPFACAFCGKNYSSRIKLLRHETEHTGQKPFTCNYCGKGFTHKQSLIMHERIHTGEKPFQCPICTKCFARQTNYNIHMKLHASGRRYFCSFCGKWYRTEHEMLDHQQMCLAQMHGQAVATERPLRYQCSYCEKMFHHRRDKNIHERTHTGERPYTCGYCGKGFTQSQALTIHIRTHTGERPYTCAVCGKDFRDSSALRKHEFVKHTNLRNVVGFGMSSSDNMAPILIPGDQLEAAVLAIHQDD</sequence>
<evidence type="ECO:0000256" key="7">
    <source>
        <dbReference type="ARBA" id="ARBA00023015"/>
    </source>
</evidence>
<keyword evidence="9" id="KW-0804">Transcription</keyword>
<evidence type="ECO:0000313" key="14">
    <source>
        <dbReference type="Proteomes" id="UP000887566"/>
    </source>
</evidence>
<dbReference type="FunFam" id="3.30.160.60:FF:000557">
    <property type="entry name" value="zinc finger and SCAN domain-containing protein 29"/>
    <property type="match status" value="1"/>
</dbReference>
<keyword evidence="3" id="KW-0479">Metal-binding</keyword>
<keyword evidence="4" id="KW-0677">Repeat</keyword>
<dbReference type="SMART" id="SM00355">
    <property type="entry name" value="ZnF_C2H2"/>
    <property type="match status" value="7"/>
</dbReference>
<dbReference type="PANTHER" id="PTHR24379:SF133">
    <property type="entry name" value="ZFP617 PROTEIN-RELATED"/>
    <property type="match status" value="1"/>
</dbReference>
<evidence type="ECO:0000313" key="15">
    <source>
        <dbReference type="WBParaSite" id="PSAMB.scaffold3666size17354.g22198.t1"/>
    </source>
</evidence>
<feature type="domain" description="C2H2-type" evidence="13">
    <location>
        <begin position="169"/>
        <end position="196"/>
    </location>
</feature>
<evidence type="ECO:0000256" key="4">
    <source>
        <dbReference type="ARBA" id="ARBA00022737"/>
    </source>
</evidence>
<feature type="region of interest" description="Disordered" evidence="12">
    <location>
        <begin position="60"/>
        <end position="104"/>
    </location>
</feature>
<comment type="subcellular location">
    <subcellularLocation>
        <location evidence="1">Nucleus</location>
    </subcellularLocation>
</comment>
<keyword evidence="5 11" id="KW-0863">Zinc-finger</keyword>
<keyword evidence="14" id="KW-1185">Reference proteome</keyword>
<feature type="compositionally biased region" description="Polar residues" evidence="12">
    <location>
        <begin position="61"/>
        <end position="73"/>
    </location>
</feature>
<proteinExistence type="inferred from homology"/>
<feature type="domain" description="C2H2-type" evidence="13">
    <location>
        <begin position="292"/>
        <end position="319"/>
    </location>
</feature>
<feature type="compositionally biased region" description="Basic and acidic residues" evidence="12">
    <location>
        <begin position="89"/>
        <end position="100"/>
    </location>
</feature>
<accession>A0A914WAA1</accession>
<dbReference type="GO" id="GO:0005634">
    <property type="term" value="C:nucleus"/>
    <property type="evidence" value="ECO:0007669"/>
    <property type="project" value="UniProtKB-SubCell"/>
</dbReference>
<evidence type="ECO:0000256" key="12">
    <source>
        <dbReference type="SAM" id="MobiDB-lite"/>
    </source>
</evidence>
<dbReference type="SUPFAM" id="SSF57667">
    <property type="entry name" value="beta-beta-alpha zinc fingers"/>
    <property type="match status" value="4"/>
</dbReference>
<dbReference type="Pfam" id="PF00096">
    <property type="entry name" value="zf-C2H2"/>
    <property type="match status" value="4"/>
</dbReference>